<dbReference type="InterPro" id="IPR000534">
    <property type="entry name" value="Semialdehyde_DH_NAD-bd"/>
</dbReference>
<name>B4CZR3_9BACT</name>
<feature type="active site" evidence="7 8">
    <location>
        <position position="192"/>
    </location>
</feature>
<dbReference type="InterPro" id="IPR023013">
    <property type="entry name" value="AGPR_AS"/>
</dbReference>
<dbReference type="FunFam" id="3.30.360.10:FF:000014">
    <property type="entry name" value="N-acetyl-gamma-glutamyl-phosphate reductase"/>
    <property type="match status" value="1"/>
</dbReference>
<dbReference type="GO" id="GO:0051287">
    <property type="term" value="F:NAD binding"/>
    <property type="evidence" value="ECO:0007669"/>
    <property type="project" value="InterPro"/>
</dbReference>
<dbReference type="GO" id="GO:0003942">
    <property type="term" value="F:N-acetyl-gamma-glutamyl-phosphate reductase activity"/>
    <property type="evidence" value="ECO:0007669"/>
    <property type="project" value="UniProtKB-UniRule"/>
</dbReference>
<dbReference type="HAMAP" id="MF_00150">
    <property type="entry name" value="ArgC_type1"/>
    <property type="match status" value="1"/>
</dbReference>
<dbReference type="InParanoid" id="B4CZR3"/>
<dbReference type="EC" id="1.2.1.38" evidence="7"/>
<dbReference type="GO" id="GO:0070401">
    <property type="term" value="F:NADP+ binding"/>
    <property type="evidence" value="ECO:0007669"/>
    <property type="project" value="InterPro"/>
</dbReference>
<dbReference type="CDD" id="cd17895">
    <property type="entry name" value="AGPR_1_N"/>
    <property type="match status" value="1"/>
</dbReference>
<keyword evidence="3 7" id="KW-0028">Amino-acid biosynthesis</keyword>
<dbReference type="UniPathway" id="UPA00068">
    <property type="reaction ID" value="UER00108"/>
</dbReference>
<keyword evidence="5 7" id="KW-0560">Oxidoreductase</keyword>
<dbReference type="SUPFAM" id="SSF55347">
    <property type="entry name" value="Glyceraldehyde-3-phosphate dehydrogenase-like, C-terminal domain"/>
    <property type="match status" value="1"/>
</dbReference>
<dbReference type="Pfam" id="PF22698">
    <property type="entry name" value="Semialdhyde_dhC_1"/>
    <property type="match status" value="1"/>
</dbReference>
<feature type="domain" description="Semialdehyde dehydrogenase NAD-binding" evidence="9">
    <location>
        <begin position="42"/>
        <end position="184"/>
    </location>
</feature>
<dbReference type="EMBL" id="ABVL01000005">
    <property type="protein sequence ID" value="EDY20227.1"/>
    <property type="molecule type" value="Genomic_DNA"/>
</dbReference>
<dbReference type="FunCoup" id="B4CZR3">
    <property type="interactions" value="332"/>
</dbReference>
<dbReference type="STRING" id="497964.CfE428DRAFT_2151"/>
<dbReference type="PANTHER" id="PTHR32338">
    <property type="entry name" value="N-ACETYL-GAMMA-GLUTAMYL-PHOSPHATE REDUCTASE, CHLOROPLASTIC-RELATED-RELATED"/>
    <property type="match status" value="1"/>
</dbReference>
<keyword evidence="4 7" id="KW-0521">NADP</keyword>
<keyword evidence="2 7" id="KW-0055">Arginine biosynthesis</keyword>
<dbReference type="GO" id="GO:0005737">
    <property type="term" value="C:cytoplasm"/>
    <property type="evidence" value="ECO:0007669"/>
    <property type="project" value="UniProtKB-SubCell"/>
</dbReference>
<dbReference type="GO" id="GO:0006526">
    <property type="term" value="P:L-arginine biosynthetic process"/>
    <property type="evidence" value="ECO:0007669"/>
    <property type="project" value="UniProtKB-UniRule"/>
</dbReference>
<comment type="caution">
    <text evidence="10">The sequence shown here is derived from an EMBL/GenBank/DDBJ whole genome shotgun (WGS) entry which is preliminary data.</text>
</comment>
<comment type="pathway">
    <text evidence="1 7">Amino-acid biosynthesis; L-arginine biosynthesis; N(2)-acetyl-L-ornithine from L-glutamate: step 3/4.</text>
</comment>
<evidence type="ECO:0000256" key="4">
    <source>
        <dbReference type="ARBA" id="ARBA00022857"/>
    </source>
</evidence>
<dbReference type="PANTHER" id="PTHR32338:SF10">
    <property type="entry name" value="N-ACETYL-GAMMA-GLUTAMYL-PHOSPHATE REDUCTASE, CHLOROPLASTIC-RELATED"/>
    <property type="match status" value="1"/>
</dbReference>
<gene>
    <name evidence="7" type="primary">argC</name>
    <name evidence="10" type="ORF">CfE428DRAFT_2151</name>
</gene>
<dbReference type="NCBIfam" id="TIGR01850">
    <property type="entry name" value="argC"/>
    <property type="match status" value="1"/>
</dbReference>
<evidence type="ECO:0000256" key="5">
    <source>
        <dbReference type="ARBA" id="ARBA00023002"/>
    </source>
</evidence>
<keyword evidence="7" id="KW-0963">Cytoplasm</keyword>
<evidence type="ECO:0000256" key="6">
    <source>
        <dbReference type="ARBA" id="ARBA00050557"/>
    </source>
</evidence>
<evidence type="ECO:0000256" key="2">
    <source>
        <dbReference type="ARBA" id="ARBA00022571"/>
    </source>
</evidence>
<evidence type="ECO:0000256" key="1">
    <source>
        <dbReference type="ARBA" id="ARBA00004862"/>
    </source>
</evidence>
<evidence type="ECO:0000256" key="8">
    <source>
        <dbReference type="PROSITE-ProRule" id="PRU10010"/>
    </source>
</evidence>
<evidence type="ECO:0000256" key="3">
    <source>
        <dbReference type="ARBA" id="ARBA00022605"/>
    </source>
</evidence>
<dbReference type="Gene3D" id="3.40.50.720">
    <property type="entry name" value="NAD(P)-binding Rossmann-like Domain"/>
    <property type="match status" value="1"/>
</dbReference>
<dbReference type="InterPro" id="IPR058924">
    <property type="entry name" value="AGPR_dimerisation_dom"/>
</dbReference>
<dbReference type="PROSITE" id="PS01224">
    <property type="entry name" value="ARGC"/>
    <property type="match status" value="1"/>
</dbReference>
<accession>B4CZR3</accession>
<dbReference type="SMART" id="SM00859">
    <property type="entry name" value="Semialdhyde_dh"/>
    <property type="match status" value="1"/>
</dbReference>
<proteinExistence type="inferred from homology"/>
<dbReference type="eggNOG" id="COG0002">
    <property type="taxonomic scope" value="Bacteria"/>
</dbReference>
<evidence type="ECO:0000259" key="9">
    <source>
        <dbReference type="SMART" id="SM00859"/>
    </source>
</evidence>
<comment type="catalytic activity">
    <reaction evidence="6 7">
        <text>N-acetyl-L-glutamate 5-semialdehyde + phosphate + NADP(+) = N-acetyl-L-glutamyl 5-phosphate + NADPH + H(+)</text>
        <dbReference type="Rhea" id="RHEA:21588"/>
        <dbReference type="ChEBI" id="CHEBI:15378"/>
        <dbReference type="ChEBI" id="CHEBI:29123"/>
        <dbReference type="ChEBI" id="CHEBI:43474"/>
        <dbReference type="ChEBI" id="CHEBI:57783"/>
        <dbReference type="ChEBI" id="CHEBI:57936"/>
        <dbReference type="ChEBI" id="CHEBI:58349"/>
        <dbReference type="EC" id="1.2.1.38"/>
    </reaction>
</comment>
<comment type="function">
    <text evidence="7">Catalyzes the NADPH-dependent reduction of N-acetyl-5-glutamyl phosphate to yield N-acetyl-L-glutamate 5-semialdehyde.</text>
</comment>
<dbReference type="SUPFAM" id="SSF51735">
    <property type="entry name" value="NAD(P)-binding Rossmann-fold domains"/>
    <property type="match status" value="1"/>
</dbReference>
<protein>
    <recommendedName>
        <fullName evidence="7">N-acetyl-gamma-glutamyl-phosphate reductase</fullName>
        <shortName evidence="7">AGPR</shortName>
        <ecNumber evidence="7">1.2.1.38</ecNumber>
    </recommendedName>
    <alternativeName>
        <fullName evidence="7">N-acetyl-glutamate semialdehyde dehydrogenase</fullName>
        <shortName evidence="7">NAGSA dehydrogenase</shortName>
    </alternativeName>
</protein>
<evidence type="ECO:0000313" key="10">
    <source>
        <dbReference type="EMBL" id="EDY20227.1"/>
    </source>
</evidence>
<dbReference type="AlphaFoldDB" id="B4CZR3"/>
<dbReference type="CDD" id="cd23934">
    <property type="entry name" value="AGPR_1_C"/>
    <property type="match status" value="1"/>
</dbReference>
<reference evidence="10 11" key="1">
    <citation type="journal article" date="2011" name="J. Bacteriol.">
        <title>Genome sequence of Chthoniobacter flavus Ellin428, an aerobic heterotrophic soil bacterium.</title>
        <authorList>
            <person name="Kant R."/>
            <person name="van Passel M.W."/>
            <person name="Palva A."/>
            <person name="Lucas S."/>
            <person name="Lapidus A."/>
            <person name="Glavina Del Rio T."/>
            <person name="Dalin E."/>
            <person name="Tice H."/>
            <person name="Bruce D."/>
            <person name="Goodwin L."/>
            <person name="Pitluck S."/>
            <person name="Larimer F.W."/>
            <person name="Land M.L."/>
            <person name="Hauser L."/>
            <person name="Sangwan P."/>
            <person name="de Vos W.M."/>
            <person name="Janssen P.H."/>
            <person name="Smidt H."/>
        </authorList>
    </citation>
    <scope>NUCLEOTIDE SEQUENCE [LARGE SCALE GENOMIC DNA]</scope>
    <source>
        <strain evidence="10 11">Ellin428</strain>
    </source>
</reference>
<dbReference type="InterPro" id="IPR000706">
    <property type="entry name" value="AGPR_type-1"/>
</dbReference>
<keyword evidence="11" id="KW-1185">Reference proteome</keyword>
<dbReference type="Pfam" id="PF01118">
    <property type="entry name" value="Semialdhyde_dh"/>
    <property type="match status" value="1"/>
</dbReference>
<dbReference type="Proteomes" id="UP000005824">
    <property type="component" value="Unassembled WGS sequence"/>
</dbReference>
<dbReference type="InterPro" id="IPR036291">
    <property type="entry name" value="NAD(P)-bd_dom_sf"/>
</dbReference>
<organism evidence="10 11">
    <name type="scientific">Chthoniobacter flavus Ellin428</name>
    <dbReference type="NCBI Taxonomy" id="497964"/>
    <lineage>
        <taxon>Bacteria</taxon>
        <taxon>Pseudomonadati</taxon>
        <taxon>Verrucomicrobiota</taxon>
        <taxon>Spartobacteria</taxon>
        <taxon>Chthoniobacterales</taxon>
        <taxon>Chthoniobacteraceae</taxon>
        <taxon>Chthoniobacter</taxon>
    </lineage>
</organism>
<sequence length="382" mass="41580">MGWSSNCEDGFLIFKSPSYIFCAFPIFNCPATRKVRGMNLEPVAVVGASGYSGEELVRLLSRHPGVDLVALTSRQLAGQTVETVFPKFAGLRYSQLAFIESSVDKIVATGARTVFLALPHGVAAEYAKPLVDAKLRVIDLSADFRIKDAAVYQEFYGEAAHAPELAAISVYGLPEIYREQIRNAQLVASPGCYPTSAIVPLYPLLKRRMLKPESIIINSLSGVSGAGRTAKVDYLYVECNESVRAYSVPKHRHLAEIEQELSNAYGEDVTVSFVPHLIPVNRGIATTIHATPADGIGLAEISQAYKEAYANEPFVRLLGEKGTPDTKNVTFTNFIDVAWRHDPRTGRMVLLSAEDNLVKGAAGQAVQSLNVMCGWPETTALL</sequence>
<dbReference type="Gene3D" id="3.30.360.10">
    <property type="entry name" value="Dihydrodipicolinate Reductase, domain 2"/>
    <property type="match status" value="1"/>
</dbReference>
<comment type="subcellular location">
    <subcellularLocation>
        <location evidence="7">Cytoplasm</location>
    </subcellularLocation>
</comment>
<evidence type="ECO:0000313" key="11">
    <source>
        <dbReference type="Proteomes" id="UP000005824"/>
    </source>
</evidence>
<comment type="similarity">
    <text evidence="7">Belongs to the NAGSA dehydrogenase family. Type 1 subfamily.</text>
</comment>
<dbReference type="InterPro" id="IPR050085">
    <property type="entry name" value="AGPR"/>
</dbReference>
<evidence type="ECO:0000256" key="7">
    <source>
        <dbReference type="HAMAP-Rule" id="MF_00150"/>
    </source>
</evidence>